<dbReference type="PANTHER" id="PTHR46663">
    <property type="entry name" value="DIGUANYLATE CYCLASE DGCT-RELATED"/>
    <property type="match status" value="1"/>
</dbReference>
<dbReference type="AlphaFoldDB" id="A0A0K6IB06"/>
<dbReference type="PROSITE" id="PS50113">
    <property type="entry name" value="PAC"/>
    <property type="match status" value="1"/>
</dbReference>
<feature type="transmembrane region" description="Helical" evidence="6">
    <location>
        <begin position="76"/>
        <end position="99"/>
    </location>
</feature>
<dbReference type="InterPro" id="IPR052163">
    <property type="entry name" value="DGC-Regulatory_Protein"/>
</dbReference>
<dbReference type="NCBIfam" id="TIGR00229">
    <property type="entry name" value="sensory_box"/>
    <property type="match status" value="2"/>
</dbReference>
<dbReference type="InterPro" id="IPR029787">
    <property type="entry name" value="Nucleotide_cyclase"/>
</dbReference>
<dbReference type="InterPro" id="IPR007895">
    <property type="entry name" value="MASE1"/>
</dbReference>
<dbReference type="Gene3D" id="3.30.70.270">
    <property type="match status" value="1"/>
</dbReference>
<dbReference type="CDD" id="cd01949">
    <property type="entry name" value="GGDEF"/>
    <property type="match status" value="1"/>
</dbReference>
<feature type="transmembrane region" description="Helical" evidence="6">
    <location>
        <begin position="154"/>
        <end position="174"/>
    </location>
</feature>
<evidence type="ECO:0000259" key="9">
    <source>
        <dbReference type="PROSITE" id="PS50887"/>
    </source>
</evidence>
<evidence type="ECO:0000256" key="3">
    <source>
        <dbReference type="ARBA" id="ARBA00022692"/>
    </source>
</evidence>
<dbReference type="Pfam" id="PF08448">
    <property type="entry name" value="PAS_4"/>
    <property type="match status" value="1"/>
</dbReference>
<keyword evidence="2" id="KW-1003">Cell membrane</keyword>
<sequence>MFTSPSRSMSRWLFWSAGIVASYVLLAWLVLGVRSTEIVLWPSAAVAAFALITRGPSMVPAVLLASWVSNYLLLGWGLQASLIIAAGDALGPLLGWWVLRRRPARWQEFQTTSDAIWFIAAMGMMAAAVSAAVGATAAAFYGIGHTPLTPDLGVQWWVTDMTSIVVLTPAAALLRALSWEEMKASLHWETVLAPLLALVGTLLTYTMPTGQSALPIGLASLVFLPLLWTAMRLPLAVSASLNALIAVVIVTATVLHHGPMYSMLGSDRFVSMQIILLAMAAALLLAGLLANERSQALKQVRDINATLEKKVNRRTAALQIAQATTQAQLRFQESLLNALPNPVAFSDPQGRFTRVNVAFNLLVGLGGPEIHGRTGTQILGTTLGRIWEEMDHELLSGSQQATREAPYLHPDHEPTVWILNKALVRDAVSRQIVGVVTSMQDITALKQLQQQLSEDEQRFRFLAEESPVPLVITRTTDAALLFSNKAADALFRGSYAQYAGQSMRHLWGDSVSRDQLLQRLQREGGVVRGMEAQFRRFDGTEVWLLLSVTRGRYRDDDALIFAFKDITEVKARESELRNLAYTDTLTGIPNRRYFMARAAAELRRAQREGTPFAVLALDIDRFKLVNDQLGHQTGDAVIRCFAQTCMQQLRGQDLCGRLGGDEFAILLPQTNRQVAFDVAQRLRLAIQEASCLPPASQIGMTLTTSIGIAEFLPISSISDSDELLDRADQALYRAKESGRNRVEIWTAEPGAPV</sequence>
<dbReference type="GO" id="GO:0006355">
    <property type="term" value="P:regulation of DNA-templated transcription"/>
    <property type="evidence" value="ECO:0007669"/>
    <property type="project" value="InterPro"/>
</dbReference>
<dbReference type="InterPro" id="IPR000700">
    <property type="entry name" value="PAS-assoc_C"/>
</dbReference>
<feature type="transmembrane region" description="Helical" evidence="6">
    <location>
        <begin position="269"/>
        <end position="291"/>
    </location>
</feature>
<evidence type="ECO:0000256" key="5">
    <source>
        <dbReference type="ARBA" id="ARBA00023136"/>
    </source>
</evidence>
<dbReference type="GO" id="GO:0005886">
    <property type="term" value="C:plasma membrane"/>
    <property type="evidence" value="ECO:0007669"/>
    <property type="project" value="UniProtKB-SubCell"/>
</dbReference>
<feature type="transmembrane region" description="Helical" evidence="6">
    <location>
        <begin position="38"/>
        <end position="56"/>
    </location>
</feature>
<dbReference type="FunFam" id="3.30.70.270:FF:000001">
    <property type="entry name" value="Diguanylate cyclase domain protein"/>
    <property type="match status" value="1"/>
</dbReference>
<keyword evidence="4 6" id="KW-1133">Transmembrane helix</keyword>
<evidence type="ECO:0000259" key="8">
    <source>
        <dbReference type="PROSITE" id="PS50113"/>
    </source>
</evidence>
<feature type="domain" description="GGDEF" evidence="9">
    <location>
        <begin position="610"/>
        <end position="747"/>
    </location>
</feature>
<organism evidence="10 11">
    <name type="scientific">Thiomonas bhubaneswarensis</name>
    <dbReference type="NCBI Taxonomy" id="339866"/>
    <lineage>
        <taxon>Bacteria</taxon>
        <taxon>Pseudomonadati</taxon>
        <taxon>Pseudomonadota</taxon>
        <taxon>Betaproteobacteria</taxon>
        <taxon>Burkholderiales</taxon>
        <taxon>Thiomonas</taxon>
    </lineage>
</organism>
<dbReference type="NCBIfam" id="TIGR00254">
    <property type="entry name" value="GGDEF"/>
    <property type="match status" value="1"/>
</dbReference>
<dbReference type="Pfam" id="PF00989">
    <property type="entry name" value="PAS"/>
    <property type="match status" value="1"/>
</dbReference>
<dbReference type="Pfam" id="PF05231">
    <property type="entry name" value="MASE1"/>
    <property type="match status" value="1"/>
</dbReference>
<proteinExistence type="predicted"/>
<dbReference type="InterPro" id="IPR013656">
    <property type="entry name" value="PAS_4"/>
</dbReference>
<keyword evidence="11" id="KW-1185">Reference proteome</keyword>
<feature type="transmembrane region" description="Helical" evidence="6">
    <location>
        <begin position="186"/>
        <end position="206"/>
    </location>
</feature>
<dbReference type="InterPro" id="IPR043128">
    <property type="entry name" value="Rev_trsase/Diguanyl_cyclase"/>
</dbReference>
<feature type="transmembrane region" description="Helical" evidence="6">
    <location>
        <begin position="212"/>
        <end position="228"/>
    </location>
</feature>
<dbReference type="STRING" id="339866.GCA_001418255_02846"/>
<dbReference type="InterPro" id="IPR000160">
    <property type="entry name" value="GGDEF_dom"/>
</dbReference>
<dbReference type="GO" id="GO:0003824">
    <property type="term" value="F:catalytic activity"/>
    <property type="evidence" value="ECO:0007669"/>
    <property type="project" value="UniProtKB-ARBA"/>
</dbReference>
<dbReference type="OrthoDB" id="5571399at2"/>
<reference evidence="11" key="1">
    <citation type="submission" date="2015-08" db="EMBL/GenBank/DDBJ databases">
        <authorList>
            <person name="Varghese N."/>
        </authorList>
    </citation>
    <scope>NUCLEOTIDE SEQUENCE [LARGE SCALE GENOMIC DNA]</scope>
    <source>
        <strain evidence="11">DSM 18181</strain>
    </source>
</reference>
<dbReference type="CDD" id="cd00130">
    <property type="entry name" value="PAS"/>
    <property type="match status" value="1"/>
</dbReference>
<gene>
    <name evidence="10" type="ORF">Ga0061069_11311</name>
</gene>
<evidence type="ECO:0000256" key="2">
    <source>
        <dbReference type="ARBA" id="ARBA00022475"/>
    </source>
</evidence>
<evidence type="ECO:0000259" key="7">
    <source>
        <dbReference type="PROSITE" id="PS50112"/>
    </source>
</evidence>
<feature type="domain" description="PAC" evidence="8">
    <location>
        <begin position="528"/>
        <end position="578"/>
    </location>
</feature>
<evidence type="ECO:0000313" key="10">
    <source>
        <dbReference type="EMBL" id="CUB00296.1"/>
    </source>
</evidence>
<keyword evidence="3 6" id="KW-0812">Transmembrane</keyword>
<dbReference type="InterPro" id="IPR000014">
    <property type="entry name" value="PAS"/>
</dbReference>
<protein>
    <submittedName>
        <fullName evidence="10">PAS domain S-box/diguanylate cyclase (GGDEF) domain</fullName>
    </submittedName>
</protein>
<dbReference type="SMART" id="SM00267">
    <property type="entry name" value="GGDEF"/>
    <property type="match status" value="1"/>
</dbReference>
<dbReference type="Proteomes" id="UP000183649">
    <property type="component" value="Unassembled WGS sequence"/>
</dbReference>
<dbReference type="Gene3D" id="3.30.450.20">
    <property type="entry name" value="PAS domain"/>
    <property type="match status" value="2"/>
</dbReference>
<dbReference type="EMBL" id="CYHF01000013">
    <property type="protein sequence ID" value="CUB00296.1"/>
    <property type="molecule type" value="Genomic_DNA"/>
</dbReference>
<feature type="transmembrane region" description="Helical" evidence="6">
    <location>
        <begin position="115"/>
        <end position="142"/>
    </location>
</feature>
<evidence type="ECO:0000256" key="1">
    <source>
        <dbReference type="ARBA" id="ARBA00004651"/>
    </source>
</evidence>
<comment type="subcellular location">
    <subcellularLocation>
        <location evidence="1">Cell membrane</location>
        <topology evidence="1">Multi-pass membrane protein</topology>
    </subcellularLocation>
</comment>
<feature type="transmembrane region" description="Helical" evidence="6">
    <location>
        <begin position="12"/>
        <end position="31"/>
    </location>
</feature>
<dbReference type="SUPFAM" id="SSF55785">
    <property type="entry name" value="PYP-like sensor domain (PAS domain)"/>
    <property type="match status" value="2"/>
</dbReference>
<evidence type="ECO:0000313" key="11">
    <source>
        <dbReference type="Proteomes" id="UP000183649"/>
    </source>
</evidence>
<dbReference type="PROSITE" id="PS50887">
    <property type="entry name" value="GGDEF"/>
    <property type="match status" value="1"/>
</dbReference>
<feature type="transmembrane region" description="Helical" evidence="6">
    <location>
        <begin position="235"/>
        <end position="257"/>
    </location>
</feature>
<dbReference type="InterPro" id="IPR035965">
    <property type="entry name" value="PAS-like_dom_sf"/>
</dbReference>
<dbReference type="InterPro" id="IPR013767">
    <property type="entry name" value="PAS_fold"/>
</dbReference>
<evidence type="ECO:0000256" key="4">
    <source>
        <dbReference type="ARBA" id="ARBA00022989"/>
    </source>
</evidence>
<evidence type="ECO:0000256" key="6">
    <source>
        <dbReference type="SAM" id="Phobius"/>
    </source>
</evidence>
<dbReference type="SMART" id="SM00091">
    <property type="entry name" value="PAS"/>
    <property type="match status" value="2"/>
</dbReference>
<dbReference type="PROSITE" id="PS50112">
    <property type="entry name" value="PAS"/>
    <property type="match status" value="1"/>
</dbReference>
<name>A0A0K6IB06_9BURK</name>
<dbReference type="SUPFAM" id="SSF55073">
    <property type="entry name" value="Nucleotide cyclase"/>
    <property type="match status" value="1"/>
</dbReference>
<feature type="domain" description="PAS" evidence="7">
    <location>
        <begin position="328"/>
        <end position="374"/>
    </location>
</feature>
<dbReference type="PANTHER" id="PTHR46663:SF2">
    <property type="entry name" value="GGDEF DOMAIN-CONTAINING PROTEIN"/>
    <property type="match status" value="1"/>
</dbReference>
<dbReference type="Pfam" id="PF00990">
    <property type="entry name" value="GGDEF"/>
    <property type="match status" value="1"/>
</dbReference>
<keyword evidence="5 6" id="KW-0472">Membrane</keyword>
<accession>A0A0K6IB06</accession>